<reference evidence="1" key="1">
    <citation type="submission" date="2020-05" db="EMBL/GenBank/DDBJ databases">
        <authorList>
            <person name="Chiriac C."/>
            <person name="Salcher M."/>
            <person name="Ghai R."/>
            <person name="Kavagutti S V."/>
        </authorList>
    </citation>
    <scope>NUCLEOTIDE SEQUENCE</scope>
</reference>
<dbReference type="EMBL" id="LR798463">
    <property type="protein sequence ID" value="CAB5238821.1"/>
    <property type="molecule type" value="Genomic_DNA"/>
</dbReference>
<proteinExistence type="predicted"/>
<name>A0A6J7XQ38_9CAUD</name>
<sequence length="85" mass="9509">MLVECLGSEFEIPDLLIDKFIKDFDGLPGSGAHESVMEIRYSIDEVVEYVAEDPDALHEPEILADFLKALAMKKALEKHGILYDA</sequence>
<evidence type="ECO:0000313" key="1">
    <source>
        <dbReference type="EMBL" id="CAB5238821.1"/>
    </source>
</evidence>
<protein>
    <submittedName>
        <fullName evidence="1">Uncharacterized protein</fullName>
    </submittedName>
</protein>
<gene>
    <name evidence="1" type="ORF">UFOVP230_10</name>
</gene>
<accession>A0A6J7XQ38</accession>
<organism evidence="1">
    <name type="scientific">uncultured Caudovirales phage</name>
    <dbReference type="NCBI Taxonomy" id="2100421"/>
    <lineage>
        <taxon>Viruses</taxon>
        <taxon>Duplodnaviria</taxon>
        <taxon>Heunggongvirae</taxon>
        <taxon>Uroviricota</taxon>
        <taxon>Caudoviricetes</taxon>
        <taxon>Peduoviridae</taxon>
        <taxon>Maltschvirus</taxon>
        <taxon>Maltschvirus maltsch</taxon>
    </lineage>
</organism>